<accession>A0A8S5P0S5</accession>
<proteinExistence type="predicted"/>
<dbReference type="InterPro" id="IPR057119">
    <property type="entry name" value="Phage_TTP_14"/>
</dbReference>
<evidence type="ECO:0000313" key="1">
    <source>
        <dbReference type="EMBL" id="DAE00224.1"/>
    </source>
</evidence>
<protein>
    <submittedName>
        <fullName evidence="1">Virion structural protein</fullName>
    </submittedName>
</protein>
<dbReference type="EMBL" id="BK015301">
    <property type="protein sequence ID" value="DAE00224.1"/>
    <property type="molecule type" value="Genomic_DNA"/>
</dbReference>
<dbReference type="Pfam" id="PF23806">
    <property type="entry name" value="Phage_TTP_14"/>
    <property type="match status" value="1"/>
</dbReference>
<name>A0A8S5P0S5_9CAUD</name>
<organism evidence="1">
    <name type="scientific">Myoviridae sp. ctLnO19</name>
    <dbReference type="NCBI Taxonomy" id="2825085"/>
    <lineage>
        <taxon>Viruses</taxon>
        <taxon>Duplodnaviria</taxon>
        <taxon>Heunggongvirae</taxon>
        <taxon>Uroviricota</taxon>
        <taxon>Caudoviricetes</taxon>
    </lineage>
</organism>
<reference evidence="1" key="1">
    <citation type="journal article" date="2021" name="Proc. Natl. Acad. Sci. U.S.A.">
        <title>A Catalog of Tens of Thousands of Viruses from Human Metagenomes Reveals Hidden Associations with Chronic Diseases.</title>
        <authorList>
            <person name="Tisza M.J."/>
            <person name="Buck C.B."/>
        </authorList>
    </citation>
    <scope>NUCLEOTIDE SEQUENCE</scope>
    <source>
        <strain evidence="1">CtLnO19</strain>
    </source>
</reference>
<sequence>MARVEPVFMTKGNGGFADGIQSPVSHLVEGGMFGYAKQWQSWVNNHQYTSRPLISFLLEAPLGFKLLPDAKTNIAILRNLVETIRHRITGLQYKLEVNVENGQDFGKSGQKYEVFTNVTEQQPTVSFSFWERPGLAITRYIIYWIRMLMMDPETKYAAIGTVAGTEAYDSMPDMYSAAMLFVEPDVSGRRVIQAWLGINMWPKMSPDNEASFDSSNPSQTREIQIDFSGVYQYGPGVDYFAQKFMDSIKLIGADQFHQKAAIDGIDAMVATSTQSYSSTIRNVSASQFR</sequence>